<comment type="caution">
    <text evidence="2">The sequence shown here is derived from an EMBL/GenBank/DDBJ whole genome shotgun (WGS) entry which is preliminary data.</text>
</comment>
<proteinExistence type="predicted"/>
<name>A0A5B6VWF1_9ROSI</name>
<keyword evidence="1" id="KW-0732">Signal</keyword>
<dbReference type="AlphaFoldDB" id="A0A5B6VWF1"/>
<evidence type="ECO:0000313" key="2">
    <source>
        <dbReference type="EMBL" id="KAA3473671.1"/>
    </source>
</evidence>
<evidence type="ECO:0000313" key="3">
    <source>
        <dbReference type="Proteomes" id="UP000325315"/>
    </source>
</evidence>
<sequence>MLRLIPHGALHLFCVCLSRAILEISSSLASEKELQKEGGYSGFATVPLASHCMTGCACEDTNYQSFCSSFLLVLIAALGVLLFRVPPAAESISCLVEGFTLL</sequence>
<dbReference type="EMBL" id="SMMG02000005">
    <property type="protein sequence ID" value="KAA3473671.1"/>
    <property type="molecule type" value="Genomic_DNA"/>
</dbReference>
<accession>A0A5B6VWF1</accession>
<keyword evidence="3" id="KW-1185">Reference proteome</keyword>
<reference evidence="3" key="1">
    <citation type="journal article" date="2019" name="Plant Biotechnol. J.">
        <title>Genome sequencing of the Australian wild diploid species Gossypium australe highlights disease resistance and delayed gland morphogenesis.</title>
        <authorList>
            <person name="Cai Y."/>
            <person name="Cai X."/>
            <person name="Wang Q."/>
            <person name="Wang P."/>
            <person name="Zhang Y."/>
            <person name="Cai C."/>
            <person name="Xu Y."/>
            <person name="Wang K."/>
            <person name="Zhou Z."/>
            <person name="Wang C."/>
            <person name="Geng S."/>
            <person name="Li B."/>
            <person name="Dong Q."/>
            <person name="Hou Y."/>
            <person name="Wang H."/>
            <person name="Ai P."/>
            <person name="Liu Z."/>
            <person name="Yi F."/>
            <person name="Sun M."/>
            <person name="An G."/>
            <person name="Cheng J."/>
            <person name="Zhang Y."/>
            <person name="Shi Q."/>
            <person name="Xie Y."/>
            <person name="Shi X."/>
            <person name="Chang Y."/>
            <person name="Huang F."/>
            <person name="Chen Y."/>
            <person name="Hong S."/>
            <person name="Mi L."/>
            <person name="Sun Q."/>
            <person name="Zhang L."/>
            <person name="Zhou B."/>
            <person name="Peng R."/>
            <person name="Zhang X."/>
            <person name="Liu F."/>
        </authorList>
    </citation>
    <scope>NUCLEOTIDE SEQUENCE [LARGE SCALE GENOMIC DNA]</scope>
    <source>
        <strain evidence="3">cv. PA1801</strain>
    </source>
</reference>
<organism evidence="2 3">
    <name type="scientific">Gossypium australe</name>
    <dbReference type="NCBI Taxonomy" id="47621"/>
    <lineage>
        <taxon>Eukaryota</taxon>
        <taxon>Viridiplantae</taxon>
        <taxon>Streptophyta</taxon>
        <taxon>Embryophyta</taxon>
        <taxon>Tracheophyta</taxon>
        <taxon>Spermatophyta</taxon>
        <taxon>Magnoliopsida</taxon>
        <taxon>eudicotyledons</taxon>
        <taxon>Gunneridae</taxon>
        <taxon>Pentapetalae</taxon>
        <taxon>rosids</taxon>
        <taxon>malvids</taxon>
        <taxon>Malvales</taxon>
        <taxon>Malvaceae</taxon>
        <taxon>Malvoideae</taxon>
        <taxon>Gossypium</taxon>
    </lineage>
</organism>
<dbReference type="Proteomes" id="UP000325315">
    <property type="component" value="Unassembled WGS sequence"/>
</dbReference>
<gene>
    <name evidence="2" type="ORF">EPI10_024033</name>
</gene>
<protein>
    <submittedName>
        <fullName evidence="2">Uncharacterized protein</fullName>
    </submittedName>
</protein>
<evidence type="ECO:0000256" key="1">
    <source>
        <dbReference type="SAM" id="SignalP"/>
    </source>
</evidence>
<feature type="chain" id="PRO_5022732778" evidence="1">
    <location>
        <begin position="21"/>
        <end position="102"/>
    </location>
</feature>
<feature type="signal peptide" evidence="1">
    <location>
        <begin position="1"/>
        <end position="20"/>
    </location>
</feature>